<dbReference type="PROSITE" id="PS00211">
    <property type="entry name" value="ABC_TRANSPORTER_1"/>
    <property type="match status" value="1"/>
</dbReference>
<dbReference type="SMART" id="SM00382">
    <property type="entry name" value="AAA"/>
    <property type="match status" value="1"/>
</dbReference>
<protein>
    <submittedName>
        <fullName evidence="5">ATP-binding cassette domain-containing protein</fullName>
    </submittedName>
</protein>
<gene>
    <name evidence="5" type="ORF">AVCANL283_07545</name>
</gene>
<keyword evidence="1" id="KW-0813">Transport</keyword>
<dbReference type="InterPro" id="IPR050093">
    <property type="entry name" value="ABC_SmlMolc_Importer"/>
</dbReference>
<evidence type="ECO:0000259" key="4">
    <source>
        <dbReference type="PROSITE" id="PS50893"/>
    </source>
</evidence>
<proteinExistence type="predicted"/>
<dbReference type="Gene3D" id="3.40.50.300">
    <property type="entry name" value="P-loop containing nucleotide triphosphate hydrolases"/>
    <property type="match status" value="1"/>
</dbReference>
<sequence>MSYFEFKNLSFAYEKALFNNLSFSLEKSEKLCILGQSGSGKSTILKLIAGFEEIQEGEIFLDGINITKIPAHKRNIGFLFQDYALFPHLKAIENVTFAIKEANKKQIAMDILTSLEISNLANAYPKTLSGGQQQRLALARCIAQKPKLLLLDEPFCALDANLRSSIRTFVLDYLNKLNIACIMVTHDLADVKAFNSKLLKLD</sequence>
<keyword evidence="2" id="KW-0547">Nucleotide-binding</keyword>
<comment type="caution">
    <text evidence="5">The sequence shown here is derived from an EMBL/GenBank/DDBJ whole genome shotgun (WGS) entry which is preliminary data.</text>
</comment>
<organism evidence="5 6">
    <name type="scientific">Campylobacter canadensis</name>
    <dbReference type="NCBI Taxonomy" id="449520"/>
    <lineage>
        <taxon>Bacteria</taxon>
        <taxon>Pseudomonadati</taxon>
        <taxon>Campylobacterota</taxon>
        <taxon>Epsilonproteobacteria</taxon>
        <taxon>Campylobacterales</taxon>
        <taxon>Campylobacteraceae</taxon>
        <taxon>Campylobacter</taxon>
    </lineage>
</organism>
<name>A0ABS7WT59_9BACT</name>
<dbReference type="EMBL" id="JACGBB010000020">
    <property type="protein sequence ID" value="MBZ7987947.1"/>
    <property type="molecule type" value="Genomic_DNA"/>
</dbReference>
<dbReference type="PROSITE" id="PS50893">
    <property type="entry name" value="ABC_TRANSPORTER_2"/>
    <property type="match status" value="1"/>
</dbReference>
<keyword evidence="6" id="KW-1185">Reference proteome</keyword>
<dbReference type="InterPro" id="IPR003439">
    <property type="entry name" value="ABC_transporter-like_ATP-bd"/>
</dbReference>
<dbReference type="InterPro" id="IPR017871">
    <property type="entry name" value="ABC_transporter-like_CS"/>
</dbReference>
<dbReference type="InterPro" id="IPR003593">
    <property type="entry name" value="AAA+_ATPase"/>
</dbReference>
<evidence type="ECO:0000313" key="6">
    <source>
        <dbReference type="Proteomes" id="UP000786183"/>
    </source>
</evidence>
<dbReference type="Proteomes" id="UP000786183">
    <property type="component" value="Unassembled WGS sequence"/>
</dbReference>
<keyword evidence="3 5" id="KW-0067">ATP-binding</keyword>
<dbReference type="RefSeq" id="WP_172233099.1">
    <property type="nucleotide sequence ID" value="NZ_CP035946.1"/>
</dbReference>
<dbReference type="InterPro" id="IPR027417">
    <property type="entry name" value="P-loop_NTPase"/>
</dbReference>
<evidence type="ECO:0000256" key="3">
    <source>
        <dbReference type="ARBA" id="ARBA00022840"/>
    </source>
</evidence>
<dbReference type="PANTHER" id="PTHR42781">
    <property type="entry name" value="SPERMIDINE/PUTRESCINE IMPORT ATP-BINDING PROTEIN POTA"/>
    <property type="match status" value="1"/>
</dbReference>
<dbReference type="GO" id="GO:0005524">
    <property type="term" value="F:ATP binding"/>
    <property type="evidence" value="ECO:0007669"/>
    <property type="project" value="UniProtKB-KW"/>
</dbReference>
<dbReference type="SUPFAM" id="SSF52540">
    <property type="entry name" value="P-loop containing nucleoside triphosphate hydrolases"/>
    <property type="match status" value="1"/>
</dbReference>
<evidence type="ECO:0000256" key="2">
    <source>
        <dbReference type="ARBA" id="ARBA00022741"/>
    </source>
</evidence>
<reference evidence="5 6" key="1">
    <citation type="submission" date="2020-07" db="EMBL/GenBank/DDBJ databases">
        <title>Transfer of Campylobacter canadensis to the novel genus Avispirillum gen. nov., that also includes two novel species recovered from migratory waterfowl: Avispirillum anseris sp. nov. and Avispirillum brantae sp. nov.</title>
        <authorList>
            <person name="Miller W.G."/>
            <person name="Chapman M.H."/>
            <person name="Yee E."/>
            <person name="Inglis G.D."/>
        </authorList>
    </citation>
    <scope>NUCLEOTIDE SEQUENCE [LARGE SCALE GENOMIC DNA]</scope>
    <source>
        <strain evidence="5 6">L283</strain>
    </source>
</reference>
<accession>A0ABS7WT59</accession>
<feature type="domain" description="ABC transporter" evidence="4">
    <location>
        <begin position="4"/>
        <end position="202"/>
    </location>
</feature>
<evidence type="ECO:0000256" key="1">
    <source>
        <dbReference type="ARBA" id="ARBA00022448"/>
    </source>
</evidence>
<dbReference type="PANTHER" id="PTHR42781:SF4">
    <property type="entry name" value="SPERMIDINE_PUTRESCINE IMPORT ATP-BINDING PROTEIN POTA"/>
    <property type="match status" value="1"/>
</dbReference>
<dbReference type="Pfam" id="PF00005">
    <property type="entry name" value="ABC_tran"/>
    <property type="match status" value="1"/>
</dbReference>
<evidence type="ECO:0000313" key="5">
    <source>
        <dbReference type="EMBL" id="MBZ7987947.1"/>
    </source>
</evidence>